<proteinExistence type="predicted"/>
<feature type="chain" id="PRO_5037141669" description="Solute-binding protein family 3/N-terminal domain-containing protein" evidence="1">
    <location>
        <begin position="21"/>
        <end position="258"/>
    </location>
</feature>
<evidence type="ECO:0000313" key="2">
    <source>
        <dbReference type="EMBL" id="MBN7824668.1"/>
    </source>
</evidence>
<dbReference type="Proteomes" id="UP000664654">
    <property type="component" value="Unassembled WGS sequence"/>
</dbReference>
<feature type="signal peptide" evidence="1">
    <location>
        <begin position="1"/>
        <end position="20"/>
    </location>
</feature>
<organism evidence="2 3">
    <name type="scientific">Bowmanella dokdonensis</name>
    <dbReference type="NCBI Taxonomy" id="751969"/>
    <lineage>
        <taxon>Bacteria</taxon>
        <taxon>Pseudomonadati</taxon>
        <taxon>Pseudomonadota</taxon>
        <taxon>Gammaproteobacteria</taxon>
        <taxon>Alteromonadales</taxon>
        <taxon>Alteromonadaceae</taxon>
        <taxon>Bowmanella</taxon>
    </lineage>
</organism>
<evidence type="ECO:0000256" key="1">
    <source>
        <dbReference type="SAM" id="SignalP"/>
    </source>
</evidence>
<reference evidence="2" key="1">
    <citation type="submission" date="2021-03" db="EMBL/GenBank/DDBJ databases">
        <title>novel species isolated from a fishpond in China.</title>
        <authorList>
            <person name="Lu H."/>
            <person name="Cai Z."/>
        </authorList>
    </citation>
    <scope>NUCLEOTIDE SEQUENCE</scope>
    <source>
        <strain evidence="2">JCM 30855</strain>
    </source>
</reference>
<name>A0A939ILX0_9ALTE</name>
<evidence type="ECO:0000313" key="3">
    <source>
        <dbReference type="Proteomes" id="UP000664654"/>
    </source>
</evidence>
<accession>A0A939ILX0</accession>
<dbReference type="SUPFAM" id="SSF53850">
    <property type="entry name" value="Periplasmic binding protein-like II"/>
    <property type="match status" value="1"/>
</dbReference>
<dbReference type="AlphaFoldDB" id="A0A939ILX0"/>
<keyword evidence="3" id="KW-1185">Reference proteome</keyword>
<evidence type="ECO:0008006" key="4">
    <source>
        <dbReference type="Google" id="ProtNLM"/>
    </source>
</evidence>
<keyword evidence="1" id="KW-0732">Signal</keyword>
<dbReference type="RefSeq" id="WP_206572762.1">
    <property type="nucleotide sequence ID" value="NZ_JAFKCV010000002.1"/>
</dbReference>
<gene>
    <name evidence="2" type="ORF">J0A66_05445</name>
</gene>
<comment type="caution">
    <text evidence="2">The sequence shown here is derived from an EMBL/GenBank/DDBJ whole genome shotgun (WGS) entry which is preliminary data.</text>
</comment>
<dbReference type="EMBL" id="JAFKCV010000002">
    <property type="protein sequence ID" value="MBN7824668.1"/>
    <property type="molecule type" value="Genomic_DNA"/>
</dbReference>
<dbReference type="Gene3D" id="3.40.190.10">
    <property type="entry name" value="Periplasmic binding protein-like II"/>
    <property type="match status" value="2"/>
</dbReference>
<protein>
    <recommendedName>
        <fullName evidence="4">Solute-binding protein family 3/N-terminal domain-containing protein</fullName>
    </recommendedName>
</protein>
<sequence length="258" mass="28744">MPLIRLTLLIMLSGSLAAAAGEYVIGVESQDYYPHYDFTHRDGARASYTTEVFALFSRHSGHQFVFLPLPIKRARQELFEGDTIDLLYPDNPAWADFQSTGMRRVYSSPLVNILGGTMVRPPDYGKGVANFHVLAVPRGFTPIEWLKLKQGKPFRVVEVPDALSALEMVLLGRADGADVEFNVARHLLSEMGQSGMLVMDPGLPLSAVGFHLSTIEHVGLIKEFDRFLSEHQAQIQQLKQHYKLIEALAPPSSEQIAR</sequence>